<dbReference type="Gene3D" id="3.30.300.110">
    <property type="entry name" value="Met-10+ protein-like domains"/>
    <property type="match status" value="1"/>
</dbReference>
<dbReference type="PANTHER" id="PTHR23245:SF36">
    <property type="entry name" value="TRNA (GUANINE(37)-N1)-METHYLTRANSFERASE"/>
    <property type="match status" value="1"/>
</dbReference>
<dbReference type="Pfam" id="PF02475">
    <property type="entry name" value="TRM5-TYW2_MTfase"/>
    <property type="match status" value="1"/>
</dbReference>
<dbReference type="InterPro" id="IPR029063">
    <property type="entry name" value="SAM-dependent_MTases_sf"/>
</dbReference>
<dbReference type="InterPro" id="IPR056743">
    <property type="entry name" value="TRM5-TYW2-like_MTfase"/>
</dbReference>
<dbReference type="Gene3D" id="3.40.50.150">
    <property type="entry name" value="Vaccinia Virus protein VP39"/>
    <property type="match status" value="1"/>
</dbReference>
<feature type="binding site" evidence="11">
    <location>
        <begin position="258"/>
        <end position="259"/>
    </location>
    <ligand>
        <name>S-adenosyl-L-methionine</name>
        <dbReference type="ChEBI" id="CHEBI:59789"/>
    </ligand>
</feature>
<dbReference type="GO" id="GO:0002939">
    <property type="term" value="P:tRNA N1-guanine methylation"/>
    <property type="evidence" value="ECO:0007669"/>
    <property type="project" value="TreeGrafter"/>
</dbReference>
<evidence type="ECO:0000256" key="6">
    <source>
        <dbReference type="ARBA" id="ARBA00022694"/>
    </source>
</evidence>
<evidence type="ECO:0000313" key="15">
    <source>
        <dbReference type="Proteomes" id="UP000625711"/>
    </source>
</evidence>
<comment type="function">
    <text evidence="9">Involved in mitochondrial tRNA methylation. Specifically methylates the N1 position of guanosine-37 in various tRNAs. Methylation is not dependent on the nature of the nucleoside 5' of the target nucleoside. This is the first step in the biosynthesis of wybutosine (yW), a modified base adjacent to the anticodon of tRNAs and required for accurate decoding.</text>
</comment>
<keyword evidence="4 11" id="KW-0808">Transferase</keyword>
<dbReference type="Proteomes" id="UP000625711">
    <property type="component" value="Unassembled WGS sequence"/>
</dbReference>
<keyword evidence="8 11" id="KW-0539">Nucleus</keyword>
<dbReference type="AlphaFoldDB" id="A0A834I0H4"/>
<organism evidence="14 15">
    <name type="scientific">Rhynchophorus ferrugineus</name>
    <name type="common">Red palm weevil</name>
    <name type="synonym">Curculio ferrugineus</name>
    <dbReference type="NCBI Taxonomy" id="354439"/>
    <lineage>
        <taxon>Eukaryota</taxon>
        <taxon>Metazoa</taxon>
        <taxon>Ecdysozoa</taxon>
        <taxon>Arthropoda</taxon>
        <taxon>Hexapoda</taxon>
        <taxon>Insecta</taxon>
        <taxon>Pterygota</taxon>
        <taxon>Neoptera</taxon>
        <taxon>Endopterygota</taxon>
        <taxon>Coleoptera</taxon>
        <taxon>Polyphaga</taxon>
        <taxon>Cucujiformia</taxon>
        <taxon>Curculionidae</taxon>
        <taxon>Dryophthorinae</taxon>
        <taxon>Rhynchophorus</taxon>
    </lineage>
</organism>
<keyword evidence="6 11" id="KW-0819">tRNA processing</keyword>
<comment type="catalytic activity">
    <reaction evidence="10 11">
        <text>guanosine(37) in tRNA + S-adenosyl-L-methionine = N(1)-methylguanosine(37) in tRNA + S-adenosyl-L-homocysteine + H(+)</text>
        <dbReference type="Rhea" id="RHEA:36899"/>
        <dbReference type="Rhea" id="RHEA-COMP:10145"/>
        <dbReference type="Rhea" id="RHEA-COMP:10147"/>
        <dbReference type="ChEBI" id="CHEBI:15378"/>
        <dbReference type="ChEBI" id="CHEBI:57856"/>
        <dbReference type="ChEBI" id="CHEBI:59789"/>
        <dbReference type="ChEBI" id="CHEBI:73542"/>
        <dbReference type="ChEBI" id="CHEBI:74269"/>
        <dbReference type="EC" id="2.1.1.228"/>
    </reaction>
</comment>
<dbReference type="PANTHER" id="PTHR23245">
    <property type="entry name" value="TRNA METHYLTRANSFERASE"/>
    <property type="match status" value="1"/>
</dbReference>
<dbReference type="OrthoDB" id="408788at2759"/>
<evidence type="ECO:0000256" key="12">
    <source>
        <dbReference type="SAM" id="MobiDB-lite"/>
    </source>
</evidence>
<dbReference type="HAMAP" id="MF_03152">
    <property type="entry name" value="TRM5"/>
    <property type="match status" value="1"/>
</dbReference>
<dbReference type="PROSITE" id="PS51684">
    <property type="entry name" value="SAM_MT_TRM5_TYW2"/>
    <property type="match status" value="1"/>
</dbReference>
<dbReference type="FunFam" id="3.30.300.110:FF:000001">
    <property type="entry name" value="tRNA (guanine(37)-N1)-methyltransferase"/>
    <property type="match status" value="1"/>
</dbReference>
<gene>
    <name evidence="14" type="ORF">GWI33_016257</name>
</gene>
<dbReference type="GO" id="GO:0052906">
    <property type="term" value="F:tRNA (guanine(37)-N1)-methyltransferase activity"/>
    <property type="evidence" value="ECO:0007669"/>
    <property type="project" value="UniProtKB-UniRule"/>
</dbReference>
<keyword evidence="2 11" id="KW-0963">Cytoplasm</keyword>
<evidence type="ECO:0000256" key="3">
    <source>
        <dbReference type="ARBA" id="ARBA00022603"/>
    </source>
</evidence>
<protein>
    <recommendedName>
        <fullName evidence="11">tRNA (guanine(37)-N1)-methyltransferase</fullName>
        <ecNumber evidence="11">2.1.1.228</ecNumber>
    </recommendedName>
    <alternativeName>
        <fullName evidence="11">M1G-methyltransferase</fullName>
    </alternativeName>
    <alternativeName>
        <fullName evidence="11">tRNA [GM37] methyltransferase</fullName>
    </alternativeName>
    <alternativeName>
        <fullName evidence="11">tRNA methyltransferase 5 homolog</fullName>
    </alternativeName>
</protein>
<evidence type="ECO:0000256" key="5">
    <source>
        <dbReference type="ARBA" id="ARBA00022691"/>
    </source>
</evidence>
<feature type="compositionally biased region" description="Polar residues" evidence="12">
    <location>
        <begin position="493"/>
        <end position="508"/>
    </location>
</feature>
<keyword evidence="3 11" id="KW-0489">Methyltransferase</keyword>
<sequence>MDTILKPPDRVYLMQKLDRQAFEKAITVPVVNIKNCKISAVLPLLKQYLLKLEKFKPIDSTDSDNVYVYLNPECIKSWSDISEDIRTDLGNFEVNESSLILKDFILKYDHYSSEKILRAILPHHKEGLSSFTKVGHIVHVNIREHLLPYKDIIGEVLYDKVAGCKSVVNKTNIIDNTYRNFQMEVLKGENKMLTMVKENNCRFEFDFSTVYWNSRLATEHERIVQGLKSNNVLFDIFAGVGPFSLPAAKKGCKVFANDLNPESFKWLAHNKKINKVPDNNLTCYNIDGREFILTVLKDNLLKFSNENVFITMNLPAMAVEFLDAYIGLFKNFVIPESFEYVTVFVYCFAKGDNAEEIARKLILDNLQVYGVDINTKIKEIFKVRTVSSMKEMMRVKLHLDKDILVGNCTSKRKMNCQIDMENGQEQQEEESKEVKANLKNINVKTKEKVLEIDKALASLQNTVRTTASEVKETEKIVKSKLPTPNSIDDAKTQKNSAEAVNKLESMQL</sequence>
<comment type="similarity">
    <text evidence="11">Belongs to the TRM5 / TYW2 family.</text>
</comment>
<comment type="subunit">
    <text evidence="11">Monomer.</text>
</comment>
<keyword evidence="5 11" id="KW-0949">S-adenosyl-L-methionine</keyword>
<dbReference type="GO" id="GO:0005759">
    <property type="term" value="C:mitochondrial matrix"/>
    <property type="evidence" value="ECO:0007669"/>
    <property type="project" value="UniProtKB-SubCell"/>
</dbReference>
<feature type="domain" description="SAM-dependent methyltransferase TRM5/TYW2-type" evidence="13">
    <location>
        <begin position="131"/>
        <end position="401"/>
    </location>
</feature>
<feature type="region of interest" description="Disordered" evidence="12">
    <location>
        <begin position="469"/>
        <end position="508"/>
    </location>
</feature>
<evidence type="ECO:0000256" key="10">
    <source>
        <dbReference type="ARBA" id="ARBA00047783"/>
    </source>
</evidence>
<dbReference type="EC" id="2.1.1.228" evidence="11"/>
<evidence type="ECO:0000256" key="4">
    <source>
        <dbReference type="ARBA" id="ARBA00022679"/>
    </source>
</evidence>
<evidence type="ECO:0000256" key="7">
    <source>
        <dbReference type="ARBA" id="ARBA00023128"/>
    </source>
</evidence>
<comment type="subcellular location">
    <subcellularLocation>
        <location evidence="11">Mitochondrion matrix</location>
    </subcellularLocation>
    <subcellularLocation>
        <location evidence="11">Nucleus</location>
    </subcellularLocation>
    <subcellularLocation>
        <location evidence="11">Cytoplasm</location>
    </subcellularLocation>
    <text evidence="11">Predominantly in the mitochondria and in the nucleus.</text>
</comment>
<dbReference type="Pfam" id="PF25133">
    <property type="entry name" value="TYW2_N_2"/>
    <property type="match status" value="1"/>
</dbReference>
<evidence type="ECO:0000256" key="8">
    <source>
        <dbReference type="ARBA" id="ARBA00023242"/>
    </source>
</evidence>
<evidence type="ECO:0000313" key="14">
    <source>
        <dbReference type="EMBL" id="KAF7270799.1"/>
    </source>
</evidence>
<feature type="binding site" evidence="11">
    <location>
        <begin position="287"/>
        <end position="288"/>
    </location>
    <ligand>
        <name>S-adenosyl-L-methionine</name>
        <dbReference type="ChEBI" id="CHEBI:59789"/>
    </ligand>
</feature>
<evidence type="ECO:0000256" key="2">
    <source>
        <dbReference type="ARBA" id="ARBA00022490"/>
    </source>
</evidence>
<comment type="caution">
    <text evidence="14">The sequence shown here is derived from an EMBL/GenBank/DDBJ whole genome shotgun (WGS) entry which is preliminary data.</text>
</comment>
<evidence type="ECO:0000259" key="13">
    <source>
        <dbReference type="PROSITE" id="PS51684"/>
    </source>
</evidence>
<dbReference type="InterPro" id="IPR030382">
    <property type="entry name" value="MeTrfase_TRM5/TYW2"/>
</dbReference>
<dbReference type="SUPFAM" id="SSF53335">
    <property type="entry name" value="S-adenosyl-L-methionine-dependent methyltransferases"/>
    <property type="match status" value="1"/>
</dbReference>
<keyword evidence="7 11" id="KW-0496">Mitochondrion</keyword>
<evidence type="ECO:0000256" key="11">
    <source>
        <dbReference type="HAMAP-Rule" id="MF_03152"/>
    </source>
</evidence>
<dbReference type="EMBL" id="JAACXV010014058">
    <property type="protein sequence ID" value="KAF7270799.1"/>
    <property type="molecule type" value="Genomic_DNA"/>
</dbReference>
<dbReference type="InterPro" id="IPR025792">
    <property type="entry name" value="tRNA_Gua_MeTrfase_euk"/>
</dbReference>
<comment type="function">
    <text evidence="11">Specifically methylates the N1 position of guanosine-37 in various cytoplasmic and mitochondrial tRNAs. Methylation is not dependent on the nature of the nucleoside 5' of the target nucleoside. This is the first step in the biosynthesis of wybutosine (yW), a modified base adjacent to the anticodon of tRNAs and required for accurate decoding.</text>
</comment>
<dbReference type="InterPro" id="IPR056744">
    <property type="entry name" value="TRM5/TYW2-like_N"/>
</dbReference>
<keyword evidence="15" id="KW-1185">Reference proteome</keyword>
<comment type="similarity">
    <text evidence="1">Belongs to the class I-like SAM-binding methyltransferase superfamily. TRM5/TYW2 family.</text>
</comment>
<accession>A0A834I0H4</accession>
<reference evidence="14" key="1">
    <citation type="submission" date="2020-08" db="EMBL/GenBank/DDBJ databases">
        <title>Genome sequencing and assembly of the red palm weevil Rhynchophorus ferrugineus.</title>
        <authorList>
            <person name="Dias G.B."/>
            <person name="Bergman C.M."/>
            <person name="Manee M."/>
        </authorList>
    </citation>
    <scope>NUCLEOTIDE SEQUENCE</scope>
    <source>
        <strain evidence="14">AA-2017</strain>
        <tissue evidence="14">Whole larva</tissue>
    </source>
</reference>
<evidence type="ECO:0000256" key="9">
    <source>
        <dbReference type="ARBA" id="ARBA00045951"/>
    </source>
</evidence>
<dbReference type="GO" id="GO:0070901">
    <property type="term" value="P:mitochondrial tRNA methylation"/>
    <property type="evidence" value="ECO:0007669"/>
    <property type="project" value="TreeGrafter"/>
</dbReference>
<evidence type="ECO:0000256" key="1">
    <source>
        <dbReference type="ARBA" id="ARBA00009775"/>
    </source>
</evidence>
<feature type="binding site" evidence="11">
    <location>
        <position position="220"/>
    </location>
    <ligand>
        <name>S-adenosyl-L-methionine</name>
        <dbReference type="ChEBI" id="CHEBI:59789"/>
    </ligand>
</feature>
<dbReference type="GO" id="GO:0005634">
    <property type="term" value="C:nucleus"/>
    <property type="evidence" value="ECO:0007669"/>
    <property type="project" value="UniProtKB-SubCell"/>
</dbReference>
<name>A0A834I0H4_RHYFE</name>
<proteinExistence type="inferred from homology"/>
<feature type="binding site" evidence="11">
    <location>
        <position position="313"/>
    </location>
    <ligand>
        <name>S-adenosyl-L-methionine</name>
        <dbReference type="ChEBI" id="CHEBI:59789"/>
    </ligand>
</feature>